<feature type="chain" id="PRO_5046484635" evidence="1">
    <location>
        <begin position="25"/>
        <end position="162"/>
    </location>
</feature>
<name>A0ABX8LPD3_9BACT</name>
<evidence type="ECO:0000313" key="3">
    <source>
        <dbReference type="Proteomes" id="UP000683559"/>
    </source>
</evidence>
<dbReference type="Proteomes" id="UP000683559">
    <property type="component" value="Chromosome"/>
</dbReference>
<keyword evidence="1" id="KW-0732">Signal</keyword>
<proteinExistence type="predicted"/>
<protein>
    <submittedName>
        <fullName evidence="2">Uncharacterized protein</fullName>
    </submittedName>
</protein>
<evidence type="ECO:0000256" key="1">
    <source>
        <dbReference type="SAM" id="SignalP"/>
    </source>
</evidence>
<organism evidence="2 3">
    <name type="scientific">Geomonas subterranea</name>
    <dbReference type="NCBI Taxonomy" id="2847989"/>
    <lineage>
        <taxon>Bacteria</taxon>
        <taxon>Pseudomonadati</taxon>
        <taxon>Thermodesulfobacteriota</taxon>
        <taxon>Desulfuromonadia</taxon>
        <taxon>Geobacterales</taxon>
        <taxon>Geobacteraceae</taxon>
        <taxon>Geomonas</taxon>
    </lineage>
</organism>
<reference evidence="2 3" key="1">
    <citation type="submission" date="2021-06" db="EMBL/GenBank/DDBJ databases">
        <title>Gemonas diversity in paddy soil.</title>
        <authorList>
            <person name="Liu G."/>
        </authorList>
    </citation>
    <scope>NUCLEOTIDE SEQUENCE [LARGE SCALE GENOMIC DNA]</scope>
    <source>
        <strain evidence="2 3">RG2</strain>
    </source>
</reference>
<gene>
    <name evidence="2" type="ORF">KP001_06515</name>
</gene>
<dbReference type="RefSeq" id="WP_217288727.1">
    <property type="nucleotide sequence ID" value="NZ_CP077683.1"/>
</dbReference>
<feature type="signal peptide" evidence="1">
    <location>
        <begin position="1"/>
        <end position="24"/>
    </location>
</feature>
<evidence type="ECO:0000313" key="2">
    <source>
        <dbReference type="EMBL" id="QXE92169.1"/>
    </source>
</evidence>
<accession>A0ABX8LPD3</accession>
<keyword evidence="3" id="KW-1185">Reference proteome</keyword>
<sequence>MTKGLFASVAALLLVLASSTLVLAQDLDTRYGKISIVAFDRQGTPIVGDGMKADYKKIQYLLNDKLITEEIDERVGKPVPELVRVFQQSKSDAVLVLADPGETAGTSAIRFIDVTAAGAKLSNVFTDCKGEPRYSRKGDVIRVVFKEAKPLKVATYSNGYIR</sequence>
<dbReference type="EMBL" id="CP077683">
    <property type="protein sequence ID" value="QXE92169.1"/>
    <property type="molecule type" value="Genomic_DNA"/>
</dbReference>